<dbReference type="EMBL" id="JACJVR010000110">
    <property type="protein sequence ID" value="MBB6695072.1"/>
    <property type="molecule type" value="Genomic_DNA"/>
</dbReference>
<keyword evidence="2" id="KW-1185">Reference proteome</keyword>
<evidence type="ECO:0000313" key="2">
    <source>
        <dbReference type="Proteomes" id="UP000553776"/>
    </source>
</evidence>
<sequence>MECPYCRHEVEIEQGKCPICLERLYDVTEEDFEEDRELNDLNVADAIQSRFRCAKCGGDDARVKEVAMTGTGLSKLFDIQHNHYLFVSCNHCGFVEVYDPEVLQGKKPGTLGTVLDVLFGG</sequence>
<reference evidence="1 2" key="1">
    <citation type="submission" date="2020-08" db="EMBL/GenBank/DDBJ databases">
        <title>Cohnella phylogeny.</title>
        <authorList>
            <person name="Dunlap C."/>
        </authorList>
    </citation>
    <scope>NUCLEOTIDE SEQUENCE [LARGE SCALE GENOMIC DNA]</scope>
    <source>
        <strain evidence="1 2">DSM 25239</strain>
    </source>
</reference>
<proteinExistence type="predicted"/>
<evidence type="ECO:0000313" key="1">
    <source>
        <dbReference type="EMBL" id="MBB6695072.1"/>
    </source>
</evidence>
<protein>
    <submittedName>
        <fullName evidence="1">Zinc ribbon domain-containing protein</fullName>
    </submittedName>
</protein>
<dbReference type="InterPro" id="IPR018652">
    <property type="entry name" value="DUF2082_NA-bd_Znr"/>
</dbReference>
<organism evidence="1 2">
    <name type="scientific">Cohnella xylanilytica</name>
    <dbReference type="NCBI Taxonomy" id="557555"/>
    <lineage>
        <taxon>Bacteria</taxon>
        <taxon>Bacillati</taxon>
        <taxon>Bacillota</taxon>
        <taxon>Bacilli</taxon>
        <taxon>Bacillales</taxon>
        <taxon>Paenibacillaceae</taxon>
        <taxon>Cohnella</taxon>
    </lineage>
</organism>
<accession>A0A841U611</accession>
<gene>
    <name evidence="1" type="ORF">H7B90_27120</name>
</gene>
<dbReference type="AlphaFoldDB" id="A0A841U611"/>
<comment type="caution">
    <text evidence="1">The sequence shown here is derived from an EMBL/GenBank/DDBJ whole genome shotgun (WGS) entry which is preliminary data.</text>
</comment>
<dbReference type="Pfam" id="PF09855">
    <property type="entry name" value="Zn_ribbon_13"/>
    <property type="match status" value="1"/>
</dbReference>
<name>A0A841U611_9BACL</name>
<dbReference type="Proteomes" id="UP000553776">
    <property type="component" value="Unassembled WGS sequence"/>
</dbReference>